<evidence type="ECO:0000313" key="7">
    <source>
        <dbReference type="EMBL" id="QUI22280.1"/>
    </source>
</evidence>
<dbReference type="KEGG" id="vpy:HZI73_08200"/>
<reference evidence="7" key="1">
    <citation type="submission" date="2020-07" db="EMBL/GenBank/DDBJ databases">
        <title>Vallitalea pronyensis genome.</title>
        <authorList>
            <person name="Postec A."/>
        </authorList>
    </citation>
    <scope>NUCLEOTIDE SEQUENCE</scope>
    <source>
        <strain evidence="7">FatNI3</strain>
    </source>
</reference>
<evidence type="ECO:0000256" key="6">
    <source>
        <dbReference type="SAM" id="Phobius"/>
    </source>
</evidence>
<evidence type="ECO:0000313" key="8">
    <source>
        <dbReference type="Proteomes" id="UP000683246"/>
    </source>
</evidence>
<proteinExistence type="predicted"/>
<dbReference type="Pfam" id="PF03788">
    <property type="entry name" value="LrgA"/>
    <property type="match status" value="1"/>
</dbReference>
<gene>
    <name evidence="7" type="ORF">HZI73_08200</name>
</gene>
<evidence type="ECO:0000256" key="3">
    <source>
        <dbReference type="ARBA" id="ARBA00022692"/>
    </source>
</evidence>
<protein>
    <submittedName>
        <fullName evidence="7">CidA/LrgA family protein</fullName>
    </submittedName>
</protein>
<keyword evidence="3 6" id="KW-0812">Transmembrane</keyword>
<evidence type="ECO:0000256" key="4">
    <source>
        <dbReference type="ARBA" id="ARBA00022989"/>
    </source>
</evidence>
<feature type="transmembrane region" description="Helical" evidence="6">
    <location>
        <begin position="89"/>
        <end position="113"/>
    </location>
</feature>
<keyword evidence="8" id="KW-1185">Reference proteome</keyword>
<evidence type="ECO:0000256" key="2">
    <source>
        <dbReference type="ARBA" id="ARBA00022475"/>
    </source>
</evidence>
<dbReference type="EMBL" id="CP058649">
    <property type="protein sequence ID" value="QUI22280.1"/>
    <property type="molecule type" value="Genomic_DNA"/>
</dbReference>
<name>A0A8J8MIH9_9FIRM</name>
<accession>A0A8J8MIH9</accession>
<evidence type="ECO:0000256" key="1">
    <source>
        <dbReference type="ARBA" id="ARBA00004651"/>
    </source>
</evidence>
<dbReference type="GO" id="GO:0005886">
    <property type="term" value="C:plasma membrane"/>
    <property type="evidence" value="ECO:0007669"/>
    <property type="project" value="UniProtKB-SubCell"/>
</dbReference>
<dbReference type="PANTHER" id="PTHR33931">
    <property type="entry name" value="HOLIN-LIKE PROTEIN CIDA-RELATED"/>
    <property type="match status" value="1"/>
</dbReference>
<keyword evidence="4 6" id="KW-1133">Transmembrane helix</keyword>
<organism evidence="7 8">
    <name type="scientific">Vallitalea pronyensis</name>
    <dbReference type="NCBI Taxonomy" id="1348613"/>
    <lineage>
        <taxon>Bacteria</taxon>
        <taxon>Bacillati</taxon>
        <taxon>Bacillota</taxon>
        <taxon>Clostridia</taxon>
        <taxon>Lachnospirales</taxon>
        <taxon>Vallitaleaceae</taxon>
        <taxon>Vallitalea</taxon>
    </lineage>
</organism>
<dbReference type="InterPro" id="IPR005538">
    <property type="entry name" value="LrgA/CidA"/>
</dbReference>
<feature type="transmembrane region" description="Helical" evidence="6">
    <location>
        <begin position="27"/>
        <end position="46"/>
    </location>
</feature>
<dbReference type="Proteomes" id="UP000683246">
    <property type="component" value="Chromosome"/>
</dbReference>
<dbReference type="PANTHER" id="PTHR33931:SF2">
    <property type="entry name" value="HOLIN-LIKE PROTEIN CIDA"/>
    <property type="match status" value="1"/>
</dbReference>
<dbReference type="AlphaFoldDB" id="A0A8J8MIH9"/>
<keyword evidence="5 6" id="KW-0472">Membrane</keyword>
<dbReference type="RefSeq" id="WP_212697762.1">
    <property type="nucleotide sequence ID" value="NZ_CP058649.1"/>
</dbReference>
<sequence>MNVLIQFSFIIILLKIGQVIQYYINPLINIPEAILALVILFLLLQFKKVRMSQMKEISDILLDNMALFFVPLGVRIMTQMELLSSNITAILAIVILSTIITFITTSLVAKLMMALHQQAKERRSLHERNTNA</sequence>
<evidence type="ECO:0000256" key="5">
    <source>
        <dbReference type="ARBA" id="ARBA00023136"/>
    </source>
</evidence>
<feature type="transmembrane region" description="Helical" evidence="6">
    <location>
        <begin position="58"/>
        <end position="77"/>
    </location>
</feature>
<keyword evidence="2" id="KW-1003">Cell membrane</keyword>
<comment type="subcellular location">
    <subcellularLocation>
        <location evidence="1">Cell membrane</location>
        <topology evidence="1">Multi-pass membrane protein</topology>
    </subcellularLocation>
</comment>